<evidence type="ECO:0000313" key="3">
    <source>
        <dbReference type="Proteomes" id="UP000064967"/>
    </source>
</evidence>
<dbReference type="KEGG" id="llu:AKJ09_02306"/>
<name>A0A0K1PQ39_9BACT</name>
<organism evidence="2 3">
    <name type="scientific">Labilithrix luteola</name>
    <dbReference type="NCBI Taxonomy" id="1391654"/>
    <lineage>
        <taxon>Bacteria</taxon>
        <taxon>Pseudomonadati</taxon>
        <taxon>Myxococcota</taxon>
        <taxon>Polyangia</taxon>
        <taxon>Polyangiales</taxon>
        <taxon>Labilitrichaceae</taxon>
        <taxon>Labilithrix</taxon>
    </lineage>
</organism>
<dbReference type="AlphaFoldDB" id="A0A0K1PQ39"/>
<dbReference type="STRING" id="1391654.AKJ09_02306"/>
<feature type="compositionally biased region" description="Low complexity" evidence="1">
    <location>
        <begin position="107"/>
        <end position="129"/>
    </location>
</feature>
<feature type="region of interest" description="Disordered" evidence="1">
    <location>
        <begin position="107"/>
        <end position="157"/>
    </location>
</feature>
<protein>
    <submittedName>
        <fullName evidence="2">Uncharacterized protein</fullName>
    </submittedName>
</protein>
<reference evidence="2 3" key="1">
    <citation type="submission" date="2015-08" db="EMBL/GenBank/DDBJ databases">
        <authorList>
            <person name="Babu N.S."/>
            <person name="Beckwith C.J."/>
            <person name="Beseler K.G."/>
            <person name="Brison A."/>
            <person name="Carone J.V."/>
            <person name="Caskin T.P."/>
            <person name="Diamond M."/>
            <person name="Durham M.E."/>
            <person name="Foxe J.M."/>
            <person name="Go M."/>
            <person name="Henderson B.A."/>
            <person name="Jones I.B."/>
            <person name="McGettigan J.A."/>
            <person name="Micheletti S.J."/>
            <person name="Nasrallah M.E."/>
            <person name="Ortiz D."/>
            <person name="Piller C.R."/>
            <person name="Privatt S.R."/>
            <person name="Schneider S.L."/>
            <person name="Sharp S."/>
            <person name="Smith T.C."/>
            <person name="Stanton J.D."/>
            <person name="Ullery H.E."/>
            <person name="Wilson R.J."/>
            <person name="Serrano M.G."/>
            <person name="Buck G."/>
            <person name="Lee V."/>
            <person name="Wang Y."/>
            <person name="Carvalho R."/>
            <person name="Voegtly L."/>
            <person name="Shi R."/>
            <person name="Duckworth R."/>
            <person name="Johnson A."/>
            <person name="Loviza R."/>
            <person name="Walstead R."/>
            <person name="Shah Z."/>
            <person name="Kiflezghi M."/>
            <person name="Wade K."/>
            <person name="Ball S.L."/>
            <person name="Bradley K.W."/>
            <person name="Asai D.J."/>
            <person name="Bowman C.A."/>
            <person name="Russell D.A."/>
            <person name="Pope W.H."/>
            <person name="Jacobs-Sera D."/>
            <person name="Hendrix R.W."/>
            <person name="Hatfull G.F."/>
        </authorList>
    </citation>
    <scope>NUCLEOTIDE SEQUENCE [LARGE SCALE GENOMIC DNA]</scope>
    <source>
        <strain evidence="2 3">DSM 27648</strain>
    </source>
</reference>
<proteinExistence type="predicted"/>
<sequence length="251" mass="26443">MSLFDDESLDWSDGDPLQRDVLDAAREDVPPAGAREKMFAALDLAPAASQVRAFSWRALGGRALYPLGAALVIGAGAAAFSGMSANAPPRSDSRTVRAVDSVVATAAASSGEPAEPAVVPSAASPSAEPDVNPPVHRSPRMARKSVTTTVASSERPLESTLGREIARMREARAALAANDAERTLLLLDAYDAEFTEGAFSVEVAVIRIEALARSGRVREARLLGDRFLTQHPRGLFANRVAVILRGLTSAE</sequence>
<dbReference type="RefSeq" id="WP_146647054.1">
    <property type="nucleotide sequence ID" value="NZ_CP012333.1"/>
</dbReference>
<evidence type="ECO:0000256" key="1">
    <source>
        <dbReference type="SAM" id="MobiDB-lite"/>
    </source>
</evidence>
<gene>
    <name evidence="2" type="ORF">AKJ09_02306</name>
</gene>
<accession>A0A0K1PQ39</accession>
<keyword evidence="3" id="KW-1185">Reference proteome</keyword>
<evidence type="ECO:0000313" key="2">
    <source>
        <dbReference type="EMBL" id="AKU95642.1"/>
    </source>
</evidence>
<dbReference type="Proteomes" id="UP000064967">
    <property type="component" value="Chromosome"/>
</dbReference>
<dbReference type="EMBL" id="CP012333">
    <property type="protein sequence ID" value="AKU95642.1"/>
    <property type="molecule type" value="Genomic_DNA"/>
</dbReference>